<evidence type="ECO:0000256" key="1">
    <source>
        <dbReference type="SAM" id="MobiDB-lite"/>
    </source>
</evidence>
<reference evidence="2 4" key="2">
    <citation type="journal article" date="2014" name="BMC Genomics">
        <title>An improved genome release (version Mt4.0) for the model legume Medicago truncatula.</title>
        <authorList>
            <person name="Tang H."/>
            <person name="Krishnakumar V."/>
            <person name="Bidwell S."/>
            <person name="Rosen B."/>
            <person name="Chan A."/>
            <person name="Zhou S."/>
            <person name="Gentzbittel L."/>
            <person name="Childs K.L."/>
            <person name="Yandell M."/>
            <person name="Gundlach H."/>
            <person name="Mayer K.F."/>
            <person name="Schwartz D.C."/>
            <person name="Town C.D."/>
        </authorList>
    </citation>
    <scope>GENOME REANNOTATION</scope>
    <source>
        <strain evidence="2">A17</strain>
        <strain evidence="3 4">cv. Jemalong A17</strain>
    </source>
</reference>
<gene>
    <name evidence="2" type="ordered locus">MTR_3g032177</name>
</gene>
<evidence type="ECO:0000313" key="3">
    <source>
        <dbReference type="EnsemblPlants" id="KEH33245"/>
    </source>
</evidence>
<feature type="compositionally biased region" description="Basic residues" evidence="1">
    <location>
        <begin position="52"/>
        <end position="65"/>
    </location>
</feature>
<dbReference type="EMBL" id="CM001219">
    <property type="protein sequence ID" value="KEH33245.1"/>
    <property type="molecule type" value="Genomic_DNA"/>
</dbReference>
<name>A0A072V4X0_MEDTR</name>
<accession>A0A072V4X0</accession>
<sequence>MIGSKSYVNAIKELRLERILACAYNLSRGTEQTPRQNAKSNAAQDDEQHNAALRRRNHKNTKGKT</sequence>
<dbReference type="Proteomes" id="UP000002051">
    <property type="component" value="Chromosome 3"/>
</dbReference>
<feature type="region of interest" description="Disordered" evidence="1">
    <location>
        <begin position="27"/>
        <end position="65"/>
    </location>
</feature>
<dbReference type="EnsemblPlants" id="KEH33245">
    <property type="protein sequence ID" value="KEH33245"/>
    <property type="gene ID" value="MTR_3g032177"/>
</dbReference>
<keyword evidence="4" id="KW-1185">Reference proteome</keyword>
<evidence type="ECO:0000313" key="2">
    <source>
        <dbReference type="EMBL" id="KEH33245.1"/>
    </source>
</evidence>
<reference evidence="2 4" key="1">
    <citation type="journal article" date="2011" name="Nature">
        <title>The Medicago genome provides insight into the evolution of rhizobial symbioses.</title>
        <authorList>
            <person name="Young N.D."/>
            <person name="Debelle F."/>
            <person name="Oldroyd G.E."/>
            <person name="Geurts R."/>
            <person name="Cannon S.B."/>
            <person name="Udvardi M.K."/>
            <person name="Benedito V.A."/>
            <person name="Mayer K.F."/>
            <person name="Gouzy J."/>
            <person name="Schoof H."/>
            <person name="Van de Peer Y."/>
            <person name="Proost S."/>
            <person name="Cook D.R."/>
            <person name="Meyers B.C."/>
            <person name="Spannagl M."/>
            <person name="Cheung F."/>
            <person name="De Mita S."/>
            <person name="Krishnakumar V."/>
            <person name="Gundlach H."/>
            <person name="Zhou S."/>
            <person name="Mudge J."/>
            <person name="Bharti A.K."/>
            <person name="Murray J.D."/>
            <person name="Naoumkina M.A."/>
            <person name="Rosen B."/>
            <person name="Silverstein K.A."/>
            <person name="Tang H."/>
            <person name="Rombauts S."/>
            <person name="Zhao P.X."/>
            <person name="Zhou P."/>
            <person name="Barbe V."/>
            <person name="Bardou P."/>
            <person name="Bechner M."/>
            <person name="Bellec A."/>
            <person name="Berger A."/>
            <person name="Berges H."/>
            <person name="Bidwell S."/>
            <person name="Bisseling T."/>
            <person name="Choisne N."/>
            <person name="Couloux A."/>
            <person name="Denny R."/>
            <person name="Deshpande S."/>
            <person name="Dai X."/>
            <person name="Doyle J.J."/>
            <person name="Dudez A.M."/>
            <person name="Farmer A.D."/>
            <person name="Fouteau S."/>
            <person name="Franken C."/>
            <person name="Gibelin C."/>
            <person name="Gish J."/>
            <person name="Goldstein S."/>
            <person name="Gonzalez A.J."/>
            <person name="Green P.J."/>
            <person name="Hallab A."/>
            <person name="Hartog M."/>
            <person name="Hua A."/>
            <person name="Humphray S.J."/>
            <person name="Jeong D.H."/>
            <person name="Jing Y."/>
            <person name="Jocker A."/>
            <person name="Kenton S.M."/>
            <person name="Kim D.J."/>
            <person name="Klee K."/>
            <person name="Lai H."/>
            <person name="Lang C."/>
            <person name="Lin S."/>
            <person name="Macmil S.L."/>
            <person name="Magdelenat G."/>
            <person name="Matthews L."/>
            <person name="McCorrison J."/>
            <person name="Monaghan E.L."/>
            <person name="Mun J.H."/>
            <person name="Najar F.Z."/>
            <person name="Nicholson C."/>
            <person name="Noirot C."/>
            <person name="O'Bleness M."/>
            <person name="Paule C.R."/>
            <person name="Poulain J."/>
            <person name="Prion F."/>
            <person name="Qin B."/>
            <person name="Qu C."/>
            <person name="Retzel E.F."/>
            <person name="Riddle C."/>
            <person name="Sallet E."/>
            <person name="Samain S."/>
            <person name="Samson N."/>
            <person name="Sanders I."/>
            <person name="Saurat O."/>
            <person name="Scarpelli C."/>
            <person name="Schiex T."/>
            <person name="Segurens B."/>
            <person name="Severin A.J."/>
            <person name="Sherrier D.J."/>
            <person name="Shi R."/>
            <person name="Sims S."/>
            <person name="Singer S.R."/>
            <person name="Sinharoy S."/>
            <person name="Sterck L."/>
            <person name="Viollet A."/>
            <person name="Wang B.B."/>
            <person name="Wang K."/>
            <person name="Wang M."/>
            <person name="Wang X."/>
            <person name="Warfsmann J."/>
            <person name="Weissenbach J."/>
            <person name="White D.D."/>
            <person name="White J.D."/>
            <person name="Wiley G.B."/>
            <person name="Wincker P."/>
            <person name="Xing Y."/>
            <person name="Yang L."/>
            <person name="Yao Z."/>
            <person name="Ying F."/>
            <person name="Zhai J."/>
            <person name="Zhou L."/>
            <person name="Zuber A."/>
            <person name="Denarie J."/>
            <person name="Dixon R.A."/>
            <person name="May G.D."/>
            <person name="Schwartz D.C."/>
            <person name="Rogers J."/>
            <person name="Quetier F."/>
            <person name="Town C.D."/>
            <person name="Roe B.A."/>
        </authorList>
    </citation>
    <scope>NUCLEOTIDE SEQUENCE [LARGE SCALE GENOMIC DNA]</scope>
    <source>
        <strain evidence="2">A17</strain>
        <strain evidence="3 4">cv. Jemalong A17</strain>
    </source>
</reference>
<protein>
    <submittedName>
        <fullName evidence="2 3">Uncharacterized protein</fullName>
    </submittedName>
</protein>
<proteinExistence type="predicted"/>
<organism evidence="2 4">
    <name type="scientific">Medicago truncatula</name>
    <name type="common">Barrel medic</name>
    <name type="synonym">Medicago tribuloides</name>
    <dbReference type="NCBI Taxonomy" id="3880"/>
    <lineage>
        <taxon>Eukaryota</taxon>
        <taxon>Viridiplantae</taxon>
        <taxon>Streptophyta</taxon>
        <taxon>Embryophyta</taxon>
        <taxon>Tracheophyta</taxon>
        <taxon>Spermatophyta</taxon>
        <taxon>Magnoliopsida</taxon>
        <taxon>eudicotyledons</taxon>
        <taxon>Gunneridae</taxon>
        <taxon>Pentapetalae</taxon>
        <taxon>rosids</taxon>
        <taxon>fabids</taxon>
        <taxon>Fabales</taxon>
        <taxon>Fabaceae</taxon>
        <taxon>Papilionoideae</taxon>
        <taxon>50 kb inversion clade</taxon>
        <taxon>NPAAA clade</taxon>
        <taxon>Hologalegina</taxon>
        <taxon>IRL clade</taxon>
        <taxon>Trifolieae</taxon>
        <taxon>Medicago</taxon>
    </lineage>
</organism>
<evidence type="ECO:0000313" key="4">
    <source>
        <dbReference type="Proteomes" id="UP000002051"/>
    </source>
</evidence>
<reference evidence="3" key="3">
    <citation type="submission" date="2015-04" db="UniProtKB">
        <authorList>
            <consortium name="EnsemblPlants"/>
        </authorList>
    </citation>
    <scope>IDENTIFICATION</scope>
    <source>
        <strain evidence="3">cv. Jemalong A17</strain>
    </source>
</reference>
<feature type="compositionally biased region" description="Polar residues" evidence="1">
    <location>
        <begin position="27"/>
        <end position="43"/>
    </location>
</feature>
<dbReference type="AlphaFoldDB" id="A0A072V4X0"/>
<dbReference type="HOGENOM" id="CLU_184016_0_0_1"/>